<name>X6L846_RETFI</name>
<comment type="caution">
    <text evidence="2">The sequence shown here is derived from an EMBL/GenBank/DDBJ whole genome shotgun (WGS) entry which is preliminary data.</text>
</comment>
<keyword evidence="3" id="KW-1185">Reference proteome</keyword>
<evidence type="ECO:0000256" key="1">
    <source>
        <dbReference type="SAM" id="Phobius"/>
    </source>
</evidence>
<dbReference type="Proteomes" id="UP000023152">
    <property type="component" value="Unassembled WGS sequence"/>
</dbReference>
<organism evidence="2 3">
    <name type="scientific">Reticulomyxa filosa</name>
    <dbReference type="NCBI Taxonomy" id="46433"/>
    <lineage>
        <taxon>Eukaryota</taxon>
        <taxon>Sar</taxon>
        <taxon>Rhizaria</taxon>
        <taxon>Retaria</taxon>
        <taxon>Foraminifera</taxon>
        <taxon>Monothalamids</taxon>
        <taxon>Reticulomyxidae</taxon>
        <taxon>Reticulomyxa</taxon>
    </lineage>
</organism>
<reference evidence="2 3" key="1">
    <citation type="journal article" date="2013" name="Curr. Biol.">
        <title>The Genome of the Foraminiferan Reticulomyxa filosa.</title>
        <authorList>
            <person name="Glockner G."/>
            <person name="Hulsmann N."/>
            <person name="Schleicher M."/>
            <person name="Noegel A.A."/>
            <person name="Eichinger L."/>
            <person name="Gallinger C."/>
            <person name="Pawlowski J."/>
            <person name="Sierra R."/>
            <person name="Euteneuer U."/>
            <person name="Pillet L."/>
            <person name="Moustafa A."/>
            <person name="Platzer M."/>
            <person name="Groth M."/>
            <person name="Szafranski K."/>
            <person name="Schliwa M."/>
        </authorList>
    </citation>
    <scope>NUCLEOTIDE SEQUENCE [LARGE SCALE GENOMIC DNA]</scope>
</reference>
<keyword evidence="1" id="KW-0472">Membrane</keyword>
<dbReference type="EMBL" id="ASPP01050498">
    <property type="protein sequence ID" value="ETN97206.1"/>
    <property type="molecule type" value="Genomic_DNA"/>
</dbReference>
<keyword evidence="1" id="KW-0812">Transmembrane</keyword>
<proteinExistence type="predicted"/>
<gene>
    <name evidence="2" type="ORF">RFI_40325</name>
</gene>
<feature type="transmembrane region" description="Helical" evidence="1">
    <location>
        <begin position="91"/>
        <end position="109"/>
    </location>
</feature>
<keyword evidence="1" id="KW-1133">Transmembrane helix</keyword>
<sequence length="152" mass="17926">MYIAYIYVYVYNHVINNNNNNNNNNNINNINNNNKCKTYYNIHYNLAVSNNWATIINKKAFSTGMLEKLRWFAAIRNKATFGSVRWVLSRVTVPIITLEFIIVTACEWLKKPSFTRTTANTVIILAAVFATYLWFPTFFYIFLFVLFFLYIL</sequence>
<protein>
    <submittedName>
        <fullName evidence="2">Uncharacterized protein</fullName>
    </submittedName>
</protein>
<evidence type="ECO:0000313" key="3">
    <source>
        <dbReference type="Proteomes" id="UP000023152"/>
    </source>
</evidence>
<evidence type="ECO:0000313" key="2">
    <source>
        <dbReference type="EMBL" id="ETN97206.1"/>
    </source>
</evidence>
<accession>X6L846</accession>
<dbReference type="AlphaFoldDB" id="X6L846"/>
<feature type="transmembrane region" description="Helical" evidence="1">
    <location>
        <begin position="121"/>
        <end position="151"/>
    </location>
</feature>